<evidence type="ECO:0000313" key="2">
    <source>
        <dbReference type="EMBL" id="KAK7462649.1"/>
    </source>
</evidence>
<feature type="chain" id="PRO_5044801988" evidence="1">
    <location>
        <begin position="19"/>
        <end position="61"/>
    </location>
</feature>
<accession>A0ABD0J6A2</accession>
<gene>
    <name evidence="2" type="ORF">BaRGS_00038300</name>
</gene>
<feature type="non-terminal residue" evidence="2">
    <location>
        <position position="61"/>
    </location>
</feature>
<dbReference type="EMBL" id="JACVVK020000611">
    <property type="protein sequence ID" value="KAK7462649.1"/>
    <property type="molecule type" value="Genomic_DNA"/>
</dbReference>
<dbReference type="AlphaFoldDB" id="A0ABD0J6A2"/>
<keyword evidence="1" id="KW-0732">Signal</keyword>
<name>A0ABD0J6A2_9CAEN</name>
<dbReference type="Proteomes" id="UP001519460">
    <property type="component" value="Unassembled WGS sequence"/>
</dbReference>
<keyword evidence="3" id="KW-1185">Reference proteome</keyword>
<evidence type="ECO:0000313" key="3">
    <source>
        <dbReference type="Proteomes" id="UP001519460"/>
    </source>
</evidence>
<comment type="caution">
    <text evidence="2">The sequence shown here is derived from an EMBL/GenBank/DDBJ whole genome shotgun (WGS) entry which is preliminary data.</text>
</comment>
<reference evidence="2 3" key="1">
    <citation type="journal article" date="2023" name="Sci. Data">
        <title>Genome assembly of the Korean intertidal mud-creeper Batillaria attramentaria.</title>
        <authorList>
            <person name="Patra A.K."/>
            <person name="Ho P.T."/>
            <person name="Jun S."/>
            <person name="Lee S.J."/>
            <person name="Kim Y."/>
            <person name="Won Y.J."/>
        </authorList>
    </citation>
    <scope>NUCLEOTIDE SEQUENCE [LARGE SCALE GENOMIC DNA]</scope>
    <source>
        <strain evidence="2">Wonlab-2016</strain>
    </source>
</reference>
<sequence>MNCVFVLLACCLLGSSAAGVVKRSDDPSPLEALVQQQASTIQKLDTELTALKTQVASNAKQ</sequence>
<protein>
    <submittedName>
        <fullName evidence="2">Uncharacterized protein</fullName>
    </submittedName>
</protein>
<evidence type="ECO:0000256" key="1">
    <source>
        <dbReference type="SAM" id="SignalP"/>
    </source>
</evidence>
<feature type="signal peptide" evidence="1">
    <location>
        <begin position="1"/>
        <end position="18"/>
    </location>
</feature>
<organism evidence="2 3">
    <name type="scientific">Batillaria attramentaria</name>
    <dbReference type="NCBI Taxonomy" id="370345"/>
    <lineage>
        <taxon>Eukaryota</taxon>
        <taxon>Metazoa</taxon>
        <taxon>Spiralia</taxon>
        <taxon>Lophotrochozoa</taxon>
        <taxon>Mollusca</taxon>
        <taxon>Gastropoda</taxon>
        <taxon>Caenogastropoda</taxon>
        <taxon>Sorbeoconcha</taxon>
        <taxon>Cerithioidea</taxon>
        <taxon>Batillariidae</taxon>
        <taxon>Batillaria</taxon>
    </lineage>
</organism>
<proteinExistence type="predicted"/>